<dbReference type="SMART" id="SM00220">
    <property type="entry name" value="S_TKc"/>
    <property type="match status" value="1"/>
</dbReference>
<organism evidence="8 9">
    <name type="scientific">Nannocystis pusilla</name>
    <dbReference type="NCBI Taxonomy" id="889268"/>
    <lineage>
        <taxon>Bacteria</taxon>
        <taxon>Pseudomonadati</taxon>
        <taxon>Myxococcota</taxon>
        <taxon>Polyangia</taxon>
        <taxon>Nannocystales</taxon>
        <taxon>Nannocystaceae</taxon>
        <taxon>Nannocystis</taxon>
    </lineage>
</organism>
<feature type="compositionally biased region" description="Low complexity" evidence="6">
    <location>
        <begin position="430"/>
        <end position="447"/>
    </location>
</feature>
<sequence length="563" mass="58771">MNAESAGAHLEACPFCGADHDEATLRCPATDMVLPFEGRMLAGKFRLVSELGRGGMGAVWRGRNVHVDREVALKLILPEALKNKEIVARFQNEARVAARIGHPGICDILDLETSALGPVIVMELLRGENLGQRIAREGKLAPTVAVALIREALHALDAAHRAGIIHRDLKPENLFIHQPETGPAVVKLMDFGISKFIDRDGALTGSGVLMGTPEYMAPEQINGAVYADARTDIWAIGAVLYKAITGVDPFTAASVPATLIAIITAEPEPVDARVPGVPSGLSAVILRCLAKKPDERFQTAKELADALQPFETPAAAASSQAAVSSHAAVFAPTVALSLPSPPPSSPSRWPARLMGLVVLGAAGFGAWWYVGRGPDAPPIELPTIVSEALRTVDPAPAPPPDPTAGGAVATPPAQPVVVPPTPVPEDMAQAPAPGATTGEEPAPATTTTPPPTEATPPATPPPLIASGDLVTPSALGKAGNQHWAKEYCAALDKNKYLGIARWKLANPNEAKSFAKVAGIKPGGYWTTAAHRGRALVVWLPKGSQTSVRVTTKAARPLCVAAKP</sequence>
<keyword evidence="3 8" id="KW-0418">Kinase</keyword>
<dbReference type="EMBL" id="JAPNKE010000002">
    <property type="protein sequence ID" value="MCY1004649.1"/>
    <property type="molecule type" value="Genomic_DNA"/>
</dbReference>
<evidence type="ECO:0000259" key="7">
    <source>
        <dbReference type="PROSITE" id="PS50011"/>
    </source>
</evidence>
<dbReference type="SUPFAM" id="SSF56112">
    <property type="entry name" value="Protein kinase-like (PK-like)"/>
    <property type="match status" value="1"/>
</dbReference>
<evidence type="ECO:0000256" key="3">
    <source>
        <dbReference type="ARBA" id="ARBA00022777"/>
    </source>
</evidence>
<dbReference type="CDD" id="cd14014">
    <property type="entry name" value="STKc_PknB_like"/>
    <property type="match status" value="1"/>
</dbReference>
<feature type="region of interest" description="Disordered" evidence="6">
    <location>
        <begin position="391"/>
        <end position="471"/>
    </location>
</feature>
<accession>A0A9X3IVN7</accession>
<evidence type="ECO:0000256" key="1">
    <source>
        <dbReference type="ARBA" id="ARBA00022679"/>
    </source>
</evidence>
<evidence type="ECO:0000313" key="9">
    <source>
        <dbReference type="Proteomes" id="UP001150924"/>
    </source>
</evidence>
<evidence type="ECO:0000256" key="4">
    <source>
        <dbReference type="ARBA" id="ARBA00022840"/>
    </source>
</evidence>
<dbReference type="Gene3D" id="3.30.200.20">
    <property type="entry name" value="Phosphorylase Kinase, domain 1"/>
    <property type="match status" value="1"/>
</dbReference>
<dbReference type="InterPro" id="IPR011009">
    <property type="entry name" value="Kinase-like_dom_sf"/>
</dbReference>
<dbReference type="Gene3D" id="1.10.510.10">
    <property type="entry name" value="Transferase(Phosphotransferase) domain 1"/>
    <property type="match status" value="1"/>
</dbReference>
<dbReference type="Proteomes" id="UP001150924">
    <property type="component" value="Unassembled WGS sequence"/>
</dbReference>
<dbReference type="PROSITE" id="PS50011">
    <property type="entry name" value="PROTEIN_KINASE_DOM"/>
    <property type="match status" value="1"/>
</dbReference>
<reference evidence="8" key="1">
    <citation type="submission" date="2022-11" db="EMBL/GenBank/DDBJ databases">
        <title>Minimal conservation of predation-associated metabolite biosynthetic gene clusters underscores biosynthetic potential of Myxococcota including descriptions for ten novel species: Archangium lansinium sp. nov., Myxococcus landrumus sp. nov., Nannocystis bai.</title>
        <authorList>
            <person name="Ahearne A."/>
            <person name="Stevens C."/>
            <person name="Phillips K."/>
        </authorList>
    </citation>
    <scope>NUCLEOTIDE SEQUENCE</scope>
    <source>
        <strain evidence="8">Na p29</strain>
    </source>
</reference>
<dbReference type="GO" id="GO:0005524">
    <property type="term" value="F:ATP binding"/>
    <property type="evidence" value="ECO:0007669"/>
    <property type="project" value="UniProtKB-UniRule"/>
</dbReference>
<feature type="domain" description="Protein kinase" evidence="7">
    <location>
        <begin position="45"/>
        <end position="311"/>
    </location>
</feature>
<evidence type="ECO:0000256" key="6">
    <source>
        <dbReference type="SAM" id="MobiDB-lite"/>
    </source>
</evidence>
<evidence type="ECO:0000256" key="2">
    <source>
        <dbReference type="ARBA" id="ARBA00022741"/>
    </source>
</evidence>
<evidence type="ECO:0000313" key="8">
    <source>
        <dbReference type="EMBL" id="MCY1004649.1"/>
    </source>
</evidence>
<protein>
    <submittedName>
        <fullName evidence="8">Serine/threonine-protein kinase</fullName>
    </submittedName>
</protein>
<dbReference type="RefSeq" id="WP_267766214.1">
    <property type="nucleotide sequence ID" value="NZ_JAPNKE010000002.1"/>
</dbReference>
<keyword evidence="2 5" id="KW-0547">Nucleotide-binding</keyword>
<dbReference type="Pfam" id="PF00069">
    <property type="entry name" value="Pkinase"/>
    <property type="match status" value="1"/>
</dbReference>
<feature type="compositionally biased region" description="Pro residues" evidence="6">
    <location>
        <begin position="448"/>
        <end position="463"/>
    </location>
</feature>
<proteinExistence type="predicted"/>
<dbReference type="PROSITE" id="PS00107">
    <property type="entry name" value="PROTEIN_KINASE_ATP"/>
    <property type="match status" value="1"/>
</dbReference>
<dbReference type="AlphaFoldDB" id="A0A9X3IVN7"/>
<gene>
    <name evidence="8" type="ORF">OV079_03505</name>
</gene>
<name>A0A9X3IVN7_9BACT</name>
<dbReference type="PANTHER" id="PTHR43289">
    <property type="entry name" value="MITOGEN-ACTIVATED PROTEIN KINASE KINASE KINASE 20-RELATED"/>
    <property type="match status" value="1"/>
</dbReference>
<dbReference type="InterPro" id="IPR008271">
    <property type="entry name" value="Ser/Thr_kinase_AS"/>
</dbReference>
<feature type="compositionally biased region" description="Pro residues" evidence="6">
    <location>
        <begin position="412"/>
        <end position="423"/>
    </location>
</feature>
<keyword evidence="9" id="KW-1185">Reference proteome</keyword>
<dbReference type="GO" id="GO:0004674">
    <property type="term" value="F:protein serine/threonine kinase activity"/>
    <property type="evidence" value="ECO:0007669"/>
    <property type="project" value="TreeGrafter"/>
</dbReference>
<keyword evidence="1" id="KW-0808">Transferase</keyword>
<dbReference type="PROSITE" id="PS00108">
    <property type="entry name" value="PROTEIN_KINASE_ST"/>
    <property type="match status" value="1"/>
</dbReference>
<evidence type="ECO:0000256" key="5">
    <source>
        <dbReference type="PROSITE-ProRule" id="PRU10141"/>
    </source>
</evidence>
<dbReference type="InterPro" id="IPR000719">
    <property type="entry name" value="Prot_kinase_dom"/>
</dbReference>
<keyword evidence="4 5" id="KW-0067">ATP-binding</keyword>
<comment type="caution">
    <text evidence="8">The sequence shown here is derived from an EMBL/GenBank/DDBJ whole genome shotgun (WGS) entry which is preliminary data.</text>
</comment>
<dbReference type="InterPro" id="IPR017441">
    <property type="entry name" value="Protein_kinase_ATP_BS"/>
</dbReference>
<dbReference type="PANTHER" id="PTHR43289:SF6">
    <property type="entry name" value="SERINE_THREONINE-PROTEIN KINASE NEKL-3"/>
    <property type="match status" value="1"/>
</dbReference>
<feature type="binding site" evidence="5">
    <location>
        <position position="74"/>
    </location>
    <ligand>
        <name>ATP</name>
        <dbReference type="ChEBI" id="CHEBI:30616"/>
    </ligand>
</feature>